<dbReference type="EMBL" id="JABSTQ010010490">
    <property type="protein sequence ID" value="KAG0420616.1"/>
    <property type="molecule type" value="Genomic_DNA"/>
</dbReference>
<organism evidence="1 2">
    <name type="scientific">Ixodes persulcatus</name>
    <name type="common">Taiga tick</name>
    <dbReference type="NCBI Taxonomy" id="34615"/>
    <lineage>
        <taxon>Eukaryota</taxon>
        <taxon>Metazoa</taxon>
        <taxon>Ecdysozoa</taxon>
        <taxon>Arthropoda</taxon>
        <taxon>Chelicerata</taxon>
        <taxon>Arachnida</taxon>
        <taxon>Acari</taxon>
        <taxon>Parasitiformes</taxon>
        <taxon>Ixodida</taxon>
        <taxon>Ixodoidea</taxon>
        <taxon>Ixodidae</taxon>
        <taxon>Ixodinae</taxon>
        <taxon>Ixodes</taxon>
    </lineage>
</organism>
<sequence length="1685" mass="182798">MVRLDLKQGVTIDSLPHQLKCRRFGHVTEDCVRTYAAVTDVTTRDEAHDFEMDEDEAEATARSEGREELQGPTGDVQESLEAHPATEPAEAKILPEVLPDISERGTQGTELVAAVESTEGAVENSDSLPADQAPQEATAVDTVDLSRTDDLPEFPPLGPYPPTDPQDKPHKIDQKSAPKGLTMTFWNVFCPAKGLVIWEGNRLGHCFLDLLLTSAHIILAVLSVFYAGLRRMPLRRDHQLLLLLPKTWRAHLRKACCCMLLLAPAVKLVVSQLILSEPIAASSAILVGTILLSWTVHFAYLGTLSNPLPRSRRYTGEVPVSIAVALCGICTTFRISALLSLPLKELGPSLSHQVELYVNIASALSCTFYLVAAVRFSSTAGATPPPRSGRESPSAQSYVRLADTDDDAGQLGTAEDTNWISLLTFWWAGRLMRRGYRGRIHDTDDLHELPVALRPEEVVSRLRRRMSRDGVSLLGLFHRCFGPEYYSVGLLKLAVDALTFASPVLLNGLVVFLEDGPGYGPWWSGYAYASGLMFACLFGALLSTHYAYLVSRVGLKARVVVVAMVYQKTLSVDSAKLHEGSAEAINLVTTDVDRVVNVFPSLHEAWSLPLQVSVTLYLLWGQVGPSFAAGVLLAVLLVPVNHAVALKIVSLSKDMMGKKDARIRLMSEVLWGMRMIKMHAWEPLFQARVSLIRDAELGFLRKRKYLDALCVFLWATTPVLVSVLTFVTYLLLGHSLTAAKVFTCLALFNLLKVPLNAFPWVLNGLMEAWVSLGRTQRFLSLPDFEPASYYSQAVQGREVVRITAGIFHWGTAQGDLTLPKSISGASSRGFCLGPISLCLEQGQLLGVVGPVGSGKSTLLAAISGEVSRVQGSVSLAHPGRPLGLVPQEPWLQRGTLRANVLFGKPFDATRYHQVLQCCALLDDLRSLPAGDLTQVGEDGQALSGGQKRRVALARALYQDCDVYLLDDPLSALDAHVAEHVFNQCVLGAMKGKARILVTHQVGFLSSADHVVALRDGAIVASGPPSVVLGRSAGYAVGEGPTQASPRTTHAEGDGSEGSAEMPLEPEAREIGTVRLSTVRSYWDAVGAWLALAVILFVLLMQVSRTSTDWWLAAWVSWSNSSTIGVPRFMASLRSAGGSDVLSVFLPVYGSLAVANGFLTLARAFLFAYGGIAAAVKIHDLLLDKVLKAPLWFVESCPAGRVLNRFSTDVWSIDDTLPFVLNIWLAQGAALAGTLVVTAYGLPWISLVLLPLGFGYNSLQQYYRWTSRELKRLSSVTLSPVYSHLSETLAGIPVIRSLGAVSRFCQENLHKVALNQQAVFAALAASQWLNLRLQLLGVLLTSCVALLAVVQHQVRGVSAGFVGLALSYALSVTSLLGSLVTSFTDTEKELVSVERAGQYLRDLEEEPLEGTLLPPFGWPFCGVLEFSGVTLRYREGHPAALRDVSFEAPMGAKVGVVGRTGAGKSSLLQALFRLVPVESGHIFIDGVDVTKVGPREVRQRLAAIPQEPFIFSGSVRDNVDPRGLHSDTQLWHALDKCQLGGTLRALGGDLGMTLGRRGCRLSVGQRQLLCLARALLYKTRVLCLDEATAAVDADTDRAIQQTIRSIFGNTTILLIAHRVQTVLDCDQVLVMSHGRIVESGSPAELLKRPGGQFLALVEASRRNGGQDLIAADDDERLLGLSDQESD</sequence>
<protein>
    <submittedName>
        <fullName evidence="1">Uncharacterized protein</fullName>
    </submittedName>
</protein>
<comment type="caution">
    <text evidence="1">The sequence shown here is derived from an EMBL/GenBank/DDBJ whole genome shotgun (WGS) entry which is preliminary data.</text>
</comment>
<evidence type="ECO:0000313" key="1">
    <source>
        <dbReference type="EMBL" id="KAG0420616.1"/>
    </source>
</evidence>
<name>A0AC60PIJ1_IXOPE</name>
<keyword evidence="2" id="KW-1185">Reference proteome</keyword>
<proteinExistence type="predicted"/>
<gene>
    <name evidence="1" type="ORF">HPB47_003396</name>
</gene>
<accession>A0AC60PIJ1</accession>
<evidence type="ECO:0000313" key="2">
    <source>
        <dbReference type="Proteomes" id="UP000805193"/>
    </source>
</evidence>
<dbReference type="Proteomes" id="UP000805193">
    <property type="component" value="Unassembled WGS sequence"/>
</dbReference>
<reference evidence="1 2" key="1">
    <citation type="journal article" date="2020" name="Cell">
        <title>Large-Scale Comparative Analyses of Tick Genomes Elucidate Their Genetic Diversity and Vector Capacities.</title>
        <authorList>
            <consortium name="Tick Genome and Microbiome Consortium (TIGMIC)"/>
            <person name="Jia N."/>
            <person name="Wang J."/>
            <person name="Shi W."/>
            <person name="Du L."/>
            <person name="Sun Y."/>
            <person name="Zhan W."/>
            <person name="Jiang J.F."/>
            <person name="Wang Q."/>
            <person name="Zhang B."/>
            <person name="Ji P."/>
            <person name="Bell-Sakyi L."/>
            <person name="Cui X.M."/>
            <person name="Yuan T.T."/>
            <person name="Jiang B.G."/>
            <person name="Yang W.F."/>
            <person name="Lam T.T."/>
            <person name="Chang Q.C."/>
            <person name="Ding S.J."/>
            <person name="Wang X.J."/>
            <person name="Zhu J.G."/>
            <person name="Ruan X.D."/>
            <person name="Zhao L."/>
            <person name="Wei J.T."/>
            <person name="Ye R.Z."/>
            <person name="Que T.C."/>
            <person name="Du C.H."/>
            <person name="Zhou Y.H."/>
            <person name="Cheng J.X."/>
            <person name="Dai P.F."/>
            <person name="Guo W.B."/>
            <person name="Han X.H."/>
            <person name="Huang E.J."/>
            <person name="Li L.F."/>
            <person name="Wei W."/>
            <person name="Gao Y.C."/>
            <person name="Liu J.Z."/>
            <person name="Shao H.Z."/>
            <person name="Wang X."/>
            <person name="Wang C.C."/>
            <person name="Yang T.C."/>
            <person name="Huo Q.B."/>
            <person name="Li W."/>
            <person name="Chen H.Y."/>
            <person name="Chen S.E."/>
            <person name="Zhou L.G."/>
            <person name="Ni X.B."/>
            <person name="Tian J.H."/>
            <person name="Sheng Y."/>
            <person name="Liu T."/>
            <person name="Pan Y.S."/>
            <person name="Xia L.Y."/>
            <person name="Li J."/>
            <person name="Zhao F."/>
            <person name="Cao W.C."/>
        </authorList>
    </citation>
    <scope>NUCLEOTIDE SEQUENCE [LARGE SCALE GENOMIC DNA]</scope>
    <source>
        <strain evidence="1">Iper-2018</strain>
    </source>
</reference>